<name>A0A2P5YQI6_GOSBA</name>
<feature type="compositionally biased region" description="Basic and acidic residues" evidence="1">
    <location>
        <begin position="136"/>
        <end position="146"/>
    </location>
</feature>
<feature type="region of interest" description="Disordered" evidence="1">
    <location>
        <begin position="593"/>
        <end position="647"/>
    </location>
</feature>
<feature type="region of interest" description="Disordered" evidence="1">
    <location>
        <begin position="342"/>
        <end position="363"/>
    </location>
</feature>
<dbReference type="PANTHER" id="PTHR34461:SF2">
    <property type="entry name" value="EXPRESSED PROTEIN"/>
    <property type="match status" value="1"/>
</dbReference>
<reference evidence="2 3" key="1">
    <citation type="submission" date="2015-01" db="EMBL/GenBank/DDBJ databases">
        <title>Genome of allotetraploid Gossypium barbadense reveals genomic plasticity and fiber elongation in cotton evolution.</title>
        <authorList>
            <person name="Chen X."/>
            <person name="Liu X."/>
            <person name="Zhao B."/>
            <person name="Zheng H."/>
            <person name="Hu Y."/>
            <person name="Lu G."/>
            <person name="Yang C."/>
            <person name="Chen J."/>
            <person name="Shan C."/>
            <person name="Zhang L."/>
            <person name="Zhou Y."/>
            <person name="Wang L."/>
            <person name="Guo W."/>
            <person name="Bai Y."/>
            <person name="Ruan J."/>
            <person name="Shangguan X."/>
            <person name="Mao Y."/>
            <person name="Jiang J."/>
            <person name="Zhu Y."/>
            <person name="Lei J."/>
            <person name="Kang H."/>
            <person name="Chen S."/>
            <person name="He X."/>
            <person name="Wang R."/>
            <person name="Wang Y."/>
            <person name="Chen J."/>
            <person name="Wang L."/>
            <person name="Yu S."/>
            <person name="Wang B."/>
            <person name="Wei J."/>
            <person name="Song S."/>
            <person name="Lu X."/>
            <person name="Gao Z."/>
            <person name="Gu W."/>
            <person name="Deng X."/>
            <person name="Ma D."/>
            <person name="Wang S."/>
            <person name="Liang W."/>
            <person name="Fang L."/>
            <person name="Cai C."/>
            <person name="Zhu X."/>
            <person name="Zhou B."/>
            <person name="Zhang Y."/>
            <person name="Chen Z."/>
            <person name="Xu S."/>
            <person name="Zhu R."/>
            <person name="Wang S."/>
            <person name="Zhang T."/>
            <person name="Zhao G."/>
        </authorList>
    </citation>
    <scope>NUCLEOTIDE SEQUENCE [LARGE SCALE GENOMIC DNA]</scope>
    <source>
        <strain evidence="3">cv. Xinhai21</strain>
        <tissue evidence="2">Leaf</tissue>
    </source>
</reference>
<dbReference type="AlphaFoldDB" id="A0A2P5YQI6"/>
<evidence type="ECO:0000256" key="1">
    <source>
        <dbReference type="SAM" id="MobiDB-lite"/>
    </source>
</evidence>
<dbReference type="OrthoDB" id="775914at2759"/>
<evidence type="ECO:0000313" key="2">
    <source>
        <dbReference type="EMBL" id="PPS17860.1"/>
    </source>
</evidence>
<proteinExistence type="predicted"/>
<feature type="region of interest" description="Disordered" evidence="1">
    <location>
        <begin position="786"/>
        <end position="817"/>
    </location>
</feature>
<dbReference type="Proteomes" id="UP000239757">
    <property type="component" value="Unassembled WGS sequence"/>
</dbReference>
<sequence length="968" mass="107294">MLHTYCNVDNSARKFPCFPLDHLLTSASRVSANLCNTRTEVSETDNDDSLQCSENINEGSTCSHESRTAHGWLLNSAISPSSDDGLYWSSSCLNLTRHSVPVSGGSSSLGKESQLPASMATNDDASDKPMTSPGHPDYDQRNQQNHPERLLSYRKAISPTSQERLCRAMELTGLDEDERQRGSVAKFMNVDFRGRPALKFKEIKEVYNLRDTKYHDQVPTVHLRDDLESSPTECNGAEVEITAFSLVRGVKIKSEPEDCDLTCSNNGDERIGDLDDLSFVNMTLRQLKKSCKSKKRKCSNFVGLNKETMKTCSSVEHELPNFLPEDDGYDLEEPLISLKSRLSKDMKKRKRKSSGKSVSVSSPNEVSIAPVKVEVPEPCYSKCGTMFGVKSVPRFSHSKQADSTVTVSNDVPETANVHISETKVPYPTKEPQCDSLNEVSYEYRGNLEAEYDVGISNWDIVKVDSPETVSYEYSDLSEFRKDDYISRPLSYDVPLELMSPTKDYNGYSLIRVPEIAIPCGLEGGSTLYPVEEPVRSVSNGVSCEYIEDVIPQFGVSSSGWEIVKVDSPEIISYQCSGSQEFRQESYTVYAIPNDISPESMPPTKGCSPDLDDSSINNSSDNQMACQTSSNDRTEVSETDNDDSLQCSENINEGSTCSHESRTAHGWLLNSAISPSSDDGLYWSSSCLNLTRHSVPVSGGSSSLGKESQLPASMATNDDASDKPMTSPGHPDYDQRNQQNHPERLLSYRKCRGKLYFGKQINHRMLKAQGLDQFGRDGATVKPKPFMRRAKQDKKGSPPKGILKVHPSRTAPHVSSPCTTLQRCSQSAIAFTQRQMRDIESLATKLTTELKSMKDIVLGQLQPELDTTAATENADEVRIAVESATKAEETARKWLSMMARDCNRFCKIMKLTEDSDSAASERVIQKERKITFADEAGGKLCHIKVFKDDMDSSNTALLQCSIVKTEISG</sequence>
<feature type="region of interest" description="Disordered" evidence="1">
    <location>
        <begin position="103"/>
        <end position="146"/>
    </location>
</feature>
<organism evidence="2 3">
    <name type="scientific">Gossypium barbadense</name>
    <name type="common">Sea Island cotton</name>
    <name type="synonym">Hibiscus barbadensis</name>
    <dbReference type="NCBI Taxonomy" id="3634"/>
    <lineage>
        <taxon>Eukaryota</taxon>
        <taxon>Viridiplantae</taxon>
        <taxon>Streptophyta</taxon>
        <taxon>Embryophyta</taxon>
        <taxon>Tracheophyta</taxon>
        <taxon>Spermatophyta</taxon>
        <taxon>Magnoliopsida</taxon>
        <taxon>eudicotyledons</taxon>
        <taxon>Gunneridae</taxon>
        <taxon>Pentapetalae</taxon>
        <taxon>rosids</taxon>
        <taxon>malvids</taxon>
        <taxon>Malvales</taxon>
        <taxon>Malvaceae</taxon>
        <taxon>Malvoideae</taxon>
        <taxon>Gossypium</taxon>
    </lineage>
</organism>
<feature type="compositionally biased region" description="Basic and acidic residues" evidence="1">
    <location>
        <begin position="730"/>
        <end position="742"/>
    </location>
</feature>
<dbReference type="PANTHER" id="PTHR34461">
    <property type="entry name" value="EXPRESSED PROTEIN"/>
    <property type="match status" value="1"/>
</dbReference>
<feature type="region of interest" description="Disordered" evidence="1">
    <location>
        <begin position="694"/>
        <end position="742"/>
    </location>
</feature>
<dbReference type="EMBL" id="KZ662888">
    <property type="protein sequence ID" value="PPS17860.1"/>
    <property type="molecule type" value="Genomic_DNA"/>
</dbReference>
<gene>
    <name evidence="2" type="ORF">GOBAR_AA02666</name>
</gene>
<evidence type="ECO:0000313" key="3">
    <source>
        <dbReference type="Proteomes" id="UP000239757"/>
    </source>
</evidence>
<protein>
    <submittedName>
        <fullName evidence="2">Uncharacterized protein</fullName>
    </submittedName>
</protein>
<feature type="compositionally biased region" description="Polar residues" evidence="1">
    <location>
        <begin position="109"/>
        <end position="123"/>
    </location>
</feature>
<accession>A0A2P5YQI6</accession>
<feature type="compositionally biased region" description="Polar residues" evidence="1">
    <location>
        <begin position="703"/>
        <end position="717"/>
    </location>
</feature>